<dbReference type="OrthoDB" id="9803233at2"/>
<sequence length="174" mass="19370">MSTDVVKQAVIREARPEDDKTIGELLVEAYVTQYAKLMPEVVYTEERKAFLRDVASRRKVCTILVAEVDGQIAGTVALYPPSAPGTEAWLPNTADLRALATSVRFQGQGLAQPLLEETEALAKRWGVDAISLHVRRGAKGVARLYERRGYQRAPEGDIDRLPDVYLEAYLLPMK</sequence>
<feature type="domain" description="N-acetyltransferase" evidence="3">
    <location>
        <begin position="9"/>
        <end position="174"/>
    </location>
</feature>
<dbReference type="GO" id="GO:0016747">
    <property type="term" value="F:acyltransferase activity, transferring groups other than amino-acyl groups"/>
    <property type="evidence" value="ECO:0007669"/>
    <property type="project" value="InterPro"/>
</dbReference>
<dbReference type="Proteomes" id="UP000563426">
    <property type="component" value="Unassembled WGS sequence"/>
</dbReference>
<keyword evidence="1 4" id="KW-0808">Transferase</keyword>
<dbReference type="PANTHER" id="PTHR43877">
    <property type="entry name" value="AMINOALKYLPHOSPHONATE N-ACETYLTRANSFERASE-RELATED-RELATED"/>
    <property type="match status" value="1"/>
</dbReference>
<dbReference type="InterPro" id="IPR000182">
    <property type="entry name" value="GNAT_dom"/>
</dbReference>
<evidence type="ECO:0000256" key="1">
    <source>
        <dbReference type="ARBA" id="ARBA00022679"/>
    </source>
</evidence>
<name>A0A3A8I956_9BACT</name>
<keyword evidence="2" id="KW-0012">Acyltransferase</keyword>
<dbReference type="CDD" id="cd04301">
    <property type="entry name" value="NAT_SF"/>
    <property type="match status" value="1"/>
</dbReference>
<keyword evidence="5" id="KW-1185">Reference proteome</keyword>
<evidence type="ECO:0000256" key="2">
    <source>
        <dbReference type="ARBA" id="ARBA00023315"/>
    </source>
</evidence>
<evidence type="ECO:0000313" key="5">
    <source>
        <dbReference type="Proteomes" id="UP000563426"/>
    </source>
</evidence>
<dbReference type="EMBL" id="JABFJV010000192">
    <property type="protein sequence ID" value="NOK36932.1"/>
    <property type="molecule type" value="Genomic_DNA"/>
</dbReference>
<dbReference type="SUPFAM" id="SSF55729">
    <property type="entry name" value="Acyl-CoA N-acyltransferases (Nat)"/>
    <property type="match status" value="1"/>
</dbReference>
<protein>
    <submittedName>
        <fullName evidence="4">GNAT family N-acetyltransferase</fullName>
    </submittedName>
</protein>
<organism evidence="4 5">
    <name type="scientific">Corallococcus exercitus</name>
    <dbReference type="NCBI Taxonomy" id="2316736"/>
    <lineage>
        <taxon>Bacteria</taxon>
        <taxon>Pseudomonadati</taxon>
        <taxon>Myxococcota</taxon>
        <taxon>Myxococcia</taxon>
        <taxon>Myxococcales</taxon>
        <taxon>Cystobacterineae</taxon>
        <taxon>Myxococcaceae</taxon>
        <taxon>Corallococcus</taxon>
    </lineage>
</organism>
<dbReference type="PROSITE" id="PS51186">
    <property type="entry name" value="GNAT"/>
    <property type="match status" value="1"/>
</dbReference>
<gene>
    <name evidence="4" type="ORF">HMI49_27360</name>
</gene>
<proteinExistence type="predicted"/>
<dbReference type="Gene3D" id="3.40.630.30">
    <property type="match status" value="1"/>
</dbReference>
<evidence type="ECO:0000259" key="3">
    <source>
        <dbReference type="PROSITE" id="PS51186"/>
    </source>
</evidence>
<dbReference type="InterPro" id="IPR050832">
    <property type="entry name" value="Bact_Acetyltransf"/>
</dbReference>
<accession>A0A3A8I956</accession>
<dbReference type="AlphaFoldDB" id="A0A3A8I956"/>
<dbReference type="InterPro" id="IPR016181">
    <property type="entry name" value="Acyl_CoA_acyltransferase"/>
</dbReference>
<dbReference type="Pfam" id="PF00583">
    <property type="entry name" value="Acetyltransf_1"/>
    <property type="match status" value="1"/>
</dbReference>
<dbReference type="RefSeq" id="WP_120525106.1">
    <property type="nucleotide sequence ID" value="NZ_JABFJV010000192.1"/>
</dbReference>
<evidence type="ECO:0000313" key="4">
    <source>
        <dbReference type="EMBL" id="NOK36932.1"/>
    </source>
</evidence>
<comment type="caution">
    <text evidence="4">The sequence shown here is derived from an EMBL/GenBank/DDBJ whole genome shotgun (WGS) entry which is preliminary data.</text>
</comment>
<dbReference type="PANTHER" id="PTHR43877:SF2">
    <property type="entry name" value="AMINOALKYLPHOSPHONATE N-ACETYLTRANSFERASE-RELATED"/>
    <property type="match status" value="1"/>
</dbReference>
<reference evidence="4 5" key="1">
    <citation type="submission" date="2020-05" db="EMBL/GenBank/DDBJ databases">
        <authorList>
            <person name="Whitworth D."/>
        </authorList>
    </citation>
    <scope>NUCLEOTIDE SEQUENCE [LARGE SCALE GENOMIC DNA]</scope>
    <source>
        <strain evidence="4 5">AB043B</strain>
    </source>
</reference>